<reference evidence="2" key="1">
    <citation type="submission" date="2014-12" db="EMBL/GenBank/DDBJ databases">
        <title>Insight into the proteome of Arion vulgaris.</title>
        <authorList>
            <person name="Aradska J."/>
            <person name="Bulat T."/>
            <person name="Smidak R."/>
            <person name="Sarate P."/>
            <person name="Gangsoo J."/>
            <person name="Sialana F."/>
            <person name="Bilban M."/>
            <person name="Lubec G."/>
        </authorList>
    </citation>
    <scope>NUCLEOTIDE SEQUENCE</scope>
    <source>
        <tissue evidence="2">Skin</tissue>
    </source>
</reference>
<keyword evidence="1" id="KW-0812">Transmembrane</keyword>
<proteinExistence type="predicted"/>
<feature type="non-terminal residue" evidence="2">
    <location>
        <position position="68"/>
    </location>
</feature>
<dbReference type="EMBL" id="HACG01053415">
    <property type="protein sequence ID" value="CEL00286.1"/>
    <property type="molecule type" value="Transcribed_RNA"/>
</dbReference>
<protein>
    <submittedName>
        <fullName evidence="2">Uncharacterized protein</fullName>
    </submittedName>
</protein>
<keyword evidence="1" id="KW-1133">Transmembrane helix</keyword>
<organism evidence="2">
    <name type="scientific">Arion vulgaris</name>
    <dbReference type="NCBI Taxonomy" id="1028688"/>
    <lineage>
        <taxon>Eukaryota</taxon>
        <taxon>Metazoa</taxon>
        <taxon>Spiralia</taxon>
        <taxon>Lophotrochozoa</taxon>
        <taxon>Mollusca</taxon>
        <taxon>Gastropoda</taxon>
        <taxon>Heterobranchia</taxon>
        <taxon>Euthyneura</taxon>
        <taxon>Panpulmonata</taxon>
        <taxon>Eupulmonata</taxon>
        <taxon>Stylommatophora</taxon>
        <taxon>Helicina</taxon>
        <taxon>Arionoidea</taxon>
        <taxon>Arionidae</taxon>
        <taxon>Arion</taxon>
    </lineage>
</organism>
<feature type="non-terminal residue" evidence="2">
    <location>
        <position position="1"/>
    </location>
</feature>
<feature type="transmembrane region" description="Helical" evidence="1">
    <location>
        <begin position="12"/>
        <end position="31"/>
    </location>
</feature>
<name>A0A0B7C6S3_9EUPU</name>
<dbReference type="AlphaFoldDB" id="A0A0B7C6S3"/>
<evidence type="ECO:0000313" key="2">
    <source>
        <dbReference type="EMBL" id="CEL00286.1"/>
    </source>
</evidence>
<evidence type="ECO:0000256" key="1">
    <source>
        <dbReference type="SAM" id="Phobius"/>
    </source>
</evidence>
<accession>A0A0B7C6S3</accession>
<feature type="transmembrane region" description="Helical" evidence="1">
    <location>
        <begin position="37"/>
        <end position="61"/>
    </location>
</feature>
<gene>
    <name evidence="2" type="primary">ORF223330</name>
</gene>
<keyword evidence="1" id="KW-0472">Membrane</keyword>
<sequence>ALSRKKNRIGPKAIASAIAMIISGFVAFYASFGACMFQMQVISLTIPAFLAVPTTFLIFYLDYQDRKS</sequence>